<proteinExistence type="predicted"/>
<evidence type="ECO:0000256" key="1">
    <source>
        <dbReference type="SAM" id="MobiDB-lite"/>
    </source>
</evidence>
<feature type="compositionally biased region" description="Polar residues" evidence="1">
    <location>
        <begin position="415"/>
        <end position="425"/>
    </location>
</feature>
<protein>
    <submittedName>
        <fullName evidence="2">Uncharacterized protein</fullName>
    </submittedName>
</protein>
<feature type="non-terminal residue" evidence="2">
    <location>
        <position position="457"/>
    </location>
</feature>
<sequence length="457" mass="48926">SAISQNRQATPHVEQRSATTSVEPEPPLTRSRAARLAQQANVSSASHSVTESPHVSPSPKPSVSPSSPREFEIVASPTPSKTPELPLEPTSGFDTPKAQLTADDEDEEPLPAGPSSGIEMSIDSVSSRVTPPPAVGSRPRLFGNVAESVTGSQWSNPFYYHSPRPAASRAHTYSPRSEVLNKTLSRFFNEKGGAALSKQEMQDCMRIMQENMTTSDKSDQTALEQSSHSISGMATDSGDPTTPPQVGSGVATSSPRRYSTASPVIVTGKRIKTQSYLGAGFSPRSNPYSQRLIRDRLRRSSRPSRRSFRATMGAQPTHKAVIESTAQGLPSMNTPSSATMALHGTKNQSVTFPDFTDKQSTTLINTSASSRLSTPLKSPQRTPPSAVQPRSSHPSLTSLKLLDIIKDMPLPGTGFQPSSVSSVSTPKAKAISTPSAYTRISRTTPHDENPLINPYAL</sequence>
<comment type="caution">
    <text evidence="2">The sequence shown here is derived from an EMBL/GenBank/DDBJ whole genome shotgun (WGS) entry which is preliminary data.</text>
</comment>
<feature type="compositionally biased region" description="Polar residues" evidence="1">
    <location>
        <begin position="38"/>
        <end position="51"/>
    </location>
</feature>
<feature type="compositionally biased region" description="Basic residues" evidence="1">
    <location>
        <begin position="296"/>
        <end position="308"/>
    </location>
</feature>
<accession>A0A9W8AHP5</accession>
<dbReference type="AlphaFoldDB" id="A0A9W8AHP5"/>
<feature type="region of interest" description="Disordered" evidence="1">
    <location>
        <begin position="1"/>
        <end position="140"/>
    </location>
</feature>
<name>A0A9W8AHP5_9FUNG</name>
<organism evidence="2 3">
    <name type="scientific">Dispira parvispora</name>
    <dbReference type="NCBI Taxonomy" id="1520584"/>
    <lineage>
        <taxon>Eukaryota</taxon>
        <taxon>Fungi</taxon>
        <taxon>Fungi incertae sedis</taxon>
        <taxon>Zoopagomycota</taxon>
        <taxon>Kickxellomycotina</taxon>
        <taxon>Dimargaritomycetes</taxon>
        <taxon>Dimargaritales</taxon>
        <taxon>Dimargaritaceae</taxon>
        <taxon>Dispira</taxon>
    </lineage>
</organism>
<reference evidence="2" key="1">
    <citation type="submission" date="2022-07" db="EMBL/GenBank/DDBJ databases">
        <title>Phylogenomic reconstructions and comparative analyses of Kickxellomycotina fungi.</title>
        <authorList>
            <person name="Reynolds N.K."/>
            <person name="Stajich J.E."/>
            <person name="Barry K."/>
            <person name="Grigoriev I.V."/>
            <person name="Crous P."/>
            <person name="Smith M.E."/>
        </authorList>
    </citation>
    <scope>NUCLEOTIDE SEQUENCE</scope>
    <source>
        <strain evidence="2">RSA 1196</strain>
    </source>
</reference>
<feature type="region of interest" description="Disordered" evidence="1">
    <location>
        <begin position="365"/>
        <end position="395"/>
    </location>
</feature>
<feature type="region of interest" description="Disordered" evidence="1">
    <location>
        <begin position="413"/>
        <end position="457"/>
    </location>
</feature>
<feature type="compositionally biased region" description="Polar residues" evidence="1">
    <location>
        <begin position="212"/>
        <end position="240"/>
    </location>
</feature>
<keyword evidence="3" id="KW-1185">Reference proteome</keyword>
<dbReference type="Proteomes" id="UP001150925">
    <property type="component" value="Unassembled WGS sequence"/>
</dbReference>
<dbReference type="OrthoDB" id="5600520at2759"/>
<feature type="non-terminal residue" evidence="2">
    <location>
        <position position="1"/>
    </location>
</feature>
<gene>
    <name evidence="2" type="ORF">IWQ62_006483</name>
</gene>
<dbReference type="EMBL" id="JANBPY010003599">
    <property type="protein sequence ID" value="KAJ1950955.1"/>
    <property type="molecule type" value="Genomic_DNA"/>
</dbReference>
<feature type="compositionally biased region" description="Polar residues" evidence="1">
    <location>
        <begin position="432"/>
        <end position="443"/>
    </location>
</feature>
<evidence type="ECO:0000313" key="3">
    <source>
        <dbReference type="Proteomes" id="UP001150925"/>
    </source>
</evidence>
<feature type="compositionally biased region" description="Polar residues" evidence="1">
    <location>
        <begin position="250"/>
        <end position="262"/>
    </location>
</feature>
<feature type="region of interest" description="Disordered" evidence="1">
    <location>
        <begin position="296"/>
        <end position="319"/>
    </location>
</feature>
<evidence type="ECO:0000313" key="2">
    <source>
        <dbReference type="EMBL" id="KAJ1950955.1"/>
    </source>
</evidence>
<feature type="region of interest" description="Disordered" evidence="1">
    <location>
        <begin position="212"/>
        <end position="265"/>
    </location>
</feature>